<reference evidence="5" key="1">
    <citation type="submission" date="2013-08" db="EMBL/GenBank/DDBJ databases">
        <authorList>
            <person name="Mendez C."/>
            <person name="Richter M."/>
            <person name="Ferrer M."/>
            <person name="Sanchez J."/>
        </authorList>
    </citation>
    <scope>NUCLEOTIDE SEQUENCE</scope>
</reference>
<proteinExistence type="inferred from homology"/>
<dbReference type="InterPro" id="IPR014729">
    <property type="entry name" value="Rossmann-like_a/b/a_fold"/>
</dbReference>
<dbReference type="PANTHER" id="PTHR11956">
    <property type="entry name" value="ARGINYL-TRNA SYNTHETASE"/>
    <property type="match status" value="1"/>
</dbReference>
<dbReference type="InterPro" id="IPR008909">
    <property type="entry name" value="DALR_anticod-bd"/>
</dbReference>
<keyword evidence="5" id="KW-0030">Aminoacyl-tRNA synthetase</keyword>
<evidence type="ECO:0000256" key="2">
    <source>
        <dbReference type="ARBA" id="ARBA00012837"/>
    </source>
</evidence>
<evidence type="ECO:0000259" key="4">
    <source>
        <dbReference type="SMART" id="SM00836"/>
    </source>
</evidence>
<evidence type="ECO:0000256" key="3">
    <source>
        <dbReference type="ARBA" id="ARBA00049339"/>
    </source>
</evidence>
<name>T0ZQP7_9ZZZZ</name>
<dbReference type="SUPFAM" id="SSF47323">
    <property type="entry name" value="Anticodon-binding domain of a subclass of class I aminoacyl-tRNA synthetases"/>
    <property type="match status" value="1"/>
</dbReference>
<comment type="caution">
    <text evidence="5">The sequence shown here is derived from an EMBL/GenBank/DDBJ whole genome shotgun (WGS) entry which is preliminary data.</text>
</comment>
<dbReference type="Gene3D" id="1.10.730.10">
    <property type="entry name" value="Isoleucyl-tRNA Synthetase, Domain 1"/>
    <property type="match status" value="1"/>
</dbReference>
<reference evidence="5" key="2">
    <citation type="journal article" date="2014" name="ISME J.">
        <title>Microbial stratification in low pH oxic and suboxic macroscopic growths along an acid mine drainage.</title>
        <authorList>
            <person name="Mendez-Garcia C."/>
            <person name="Mesa V."/>
            <person name="Sprenger R.R."/>
            <person name="Richter M."/>
            <person name="Diez M.S."/>
            <person name="Solano J."/>
            <person name="Bargiela R."/>
            <person name="Golyshina O.V."/>
            <person name="Manteca A."/>
            <person name="Ramos J.L."/>
            <person name="Gallego J.R."/>
            <person name="Llorente I."/>
            <person name="Martins Dos Santos V.A."/>
            <person name="Jensen O.N."/>
            <person name="Pelaez A.I."/>
            <person name="Sanchez J."/>
            <person name="Ferrer M."/>
        </authorList>
    </citation>
    <scope>NUCLEOTIDE SEQUENCE</scope>
</reference>
<accession>T0ZQP7</accession>
<keyword evidence="5" id="KW-0436">Ligase</keyword>
<dbReference type="Pfam" id="PF05746">
    <property type="entry name" value="DALR_1"/>
    <property type="match status" value="1"/>
</dbReference>
<dbReference type="SUPFAM" id="SSF52374">
    <property type="entry name" value="Nucleotidylyl transferase"/>
    <property type="match status" value="1"/>
</dbReference>
<dbReference type="Gene3D" id="3.40.50.620">
    <property type="entry name" value="HUPs"/>
    <property type="match status" value="1"/>
</dbReference>
<comment type="similarity">
    <text evidence="1">Belongs to the class-I aminoacyl-tRNA synthetase family.</text>
</comment>
<dbReference type="GO" id="GO:0005524">
    <property type="term" value="F:ATP binding"/>
    <property type="evidence" value="ECO:0007669"/>
    <property type="project" value="InterPro"/>
</dbReference>
<dbReference type="EC" id="6.1.1.19" evidence="2"/>
<feature type="non-terminal residue" evidence="5">
    <location>
        <position position="1"/>
    </location>
</feature>
<dbReference type="GO" id="GO:0004814">
    <property type="term" value="F:arginine-tRNA ligase activity"/>
    <property type="evidence" value="ECO:0007669"/>
    <property type="project" value="UniProtKB-EC"/>
</dbReference>
<dbReference type="SMART" id="SM00836">
    <property type="entry name" value="DALR_1"/>
    <property type="match status" value="1"/>
</dbReference>
<dbReference type="InterPro" id="IPR001278">
    <property type="entry name" value="Arg-tRNA-ligase"/>
</dbReference>
<evidence type="ECO:0000256" key="1">
    <source>
        <dbReference type="ARBA" id="ARBA00005594"/>
    </source>
</evidence>
<dbReference type="AlphaFoldDB" id="T0ZQP7"/>
<dbReference type="PANTHER" id="PTHR11956:SF5">
    <property type="entry name" value="ARGININE--TRNA LIGASE, CYTOPLASMIC"/>
    <property type="match status" value="1"/>
</dbReference>
<sequence length="164" mass="19092">WFNSSACFVRVKKLKCPPAKGQFVTLRELRTEVGRDAARLFYILRKSDQHLDFDLDLATSQSQDNPVYYIQYAHARIQRVLERWGGDPGILVNSALHPLIHEEETRILQILYAYPALLEQAAADFAPHLVAFYLRDLSAEFHAYYNQALFWKGNPFRYMPAWPC</sequence>
<protein>
    <recommendedName>
        <fullName evidence="2">arginine--tRNA ligase</fullName>
        <ecNumber evidence="2">6.1.1.19</ecNumber>
    </recommendedName>
</protein>
<dbReference type="GO" id="GO:0006420">
    <property type="term" value="P:arginyl-tRNA aminoacylation"/>
    <property type="evidence" value="ECO:0007669"/>
    <property type="project" value="InterPro"/>
</dbReference>
<evidence type="ECO:0000313" key="5">
    <source>
        <dbReference type="EMBL" id="EQD31059.1"/>
    </source>
</evidence>
<feature type="domain" description="DALR anticodon binding" evidence="4">
    <location>
        <begin position="70"/>
        <end position="159"/>
    </location>
</feature>
<organism evidence="5">
    <name type="scientific">mine drainage metagenome</name>
    <dbReference type="NCBI Taxonomy" id="410659"/>
    <lineage>
        <taxon>unclassified sequences</taxon>
        <taxon>metagenomes</taxon>
        <taxon>ecological metagenomes</taxon>
    </lineage>
</organism>
<comment type="catalytic activity">
    <reaction evidence="3">
        <text>tRNA(Arg) + L-arginine + ATP = L-arginyl-tRNA(Arg) + AMP + diphosphate</text>
        <dbReference type="Rhea" id="RHEA:20301"/>
        <dbReference type="Rhea" id="RHEA-COMP:9658"/>
        <dbReference type="Rhea" id="RHEA-COMP:9673"/>
        <dbReference type="ChEBI" id="CHEBI:30616"/>
        <dbReference type="ChEBI" id="CHEBI:32682"/>
        <dbReference type="ChEBI" id="CHEBI:33019"/>
        <dbReference type="ChEBI" id="CHEBI:78442"/>
        <dbReference type="ChEBI" id="CHEBI:78513"/>
        <dbReference type="ChEBI" id="CHEBI:456215"/>
        <dbReference type="EC" id="6.1.1.19"/>
    </reaction>
</comment>
<dbReference type="InterPro" id="IPR009080">
    <property type="entry name" value="tRNAsynth_Ia_anticodon-bd"/>
</dbReference>
<dbReference type="EMBL" id="AUZX01014824">
    <property type="protein sequence ID" value="EQD31059.1"/>
    <property type="molecule type" value="Genomic_DNA"/>
</dbReference>
<gene>
    <name evidence="5" type="ORF">B1A_20101</name>
</gene>